<evidence type="ECO:0000256" key="9">
    <source>
        <dbReference type="ARBA" id="ARBA00023136"/>
    </source>
</evidence>
<evidence type="ECO:0000256" key="10">
    <source>
        <dbReference type="SAM" id="MobiDB-lite"/>
    </source>
</evidence>
<protein>
    <submittedName>
        <fullName evidence="13">TonB family protein</fullName>
    </submittedName>
</protein>
<feature type="domain" description="TonB C-terminal" evidence="12">
    <location>
        <begin position="163"/>
        <end position="255"/>
    </location>
</feature>
<feature type="region of interest" description="Disordered" evidence="10">
    <location>
        <begin position="62"/>
        <end position="93"/>
    </location>
</feature>
<accession>A0A084EUM4</accession>
<keyword evidence="7" id="KW-0653">Protein transport</keyword>
<dbReference type="STRING" id="13690.AX777_10460"/>
<dbReference type="AlphaFoldDB" id="A0A084EUM4"/>
<dbReference type="eggNOG" id="COG0810">
    <property type="taxonomic scope" value="Bacteria"/>
</dbReference>
<evidence type="ECO:0000256" key="3">
    <source>
        <dbReference type="ARBA" id="ARBA00022448"/>
    </source>
</evidence>
<keyword evidence="3" id="KW-0813">Transport</keyword>
<keyword evidence="4" id="KW-1003">Cell membrane</keyword>
<dbReference type="GO" id="GO:0031992">
    <property type="term" value="F:energy transducer activity"/>
    <property type="evidence" value="ECO:0007669"/>
    <property type="project" value="TreeGrafter"/>
</dbReference>
<dbReference type="Proteomes" id="UP000028534">
    <property type="component" value="Unassembled WGS sequence"/>
</dbReference>
<evidence type="ECO:0000256" key="8">
    <source>
        <dbReference type="ARBA" id="ARBA00022989"/>
    </source>
</evidence>
<reference evidence="13 14" key="1">
    <citation type="submission" date="2014-03" db="EMBL/GenBank/DDBJ databases">
        <title>Genome sequence of Sphingobium yanoikuyae B1.</title>
        <authorList>
            <person name="Gan H.M."/>
            <person name="Gan H.Y."/>
            <person name="Savka M.A."/>
        </authorList>
    </citation>
    <scope>NUCLEOTIDE SEQUENCE [LARGE SCALE GENOMIC DNA]</scope>
    <source>
        <strain evidence="13 14">B1</strain>
    </source>
</reference>
<dbReference type="SUPFAM" id="SSF74653">
    <property type="entry name" value="TolA/TonB C-terminal domain"/>
    <property type="match status" value="1"/>
</dbReference>
<dbReference type="GO" id="GO:0098797">
    <property type="term" value="C:plasma membrane protein complex"/>
    <property type="evidence" value="ECO:0007669"/>
    <property type="project" value="TreeGrafter"/>
</dbReference>
<evidence type="ECO:0000259" key="12">
    <source>
        <dbReference type="PROSITE" id="PS52015"/>
    </source>
</evidence>
<dbReference type="PROSITE" id="PS52015">
    <property type="entry name" value="TONB_CTD"/>
    <property type="match status" value="1"/>
</dbReference>
<sequence length="255" mass="26122">MTGVRRPFRVTGPAAASLGINALLIAALLNLGMGRAPKREEGAALTVMSLAALKGVEQGVEQAEAAEATAQPEAPVPTQAPPPTPVSPPQPVPPPMVAIPSALSLPVAVAPAAPSTPAAGAAPSSQPAARAAPVMAASAGAPPARRGISDGLDANAPAGNSRAYAARVRSWLYAHKIYPRRAKMRHEEGVVKVRFVIDRAGMLIEGRVISSSGRASLDEEAAAMLHRASPYPKAPSDISGDRIEFTAPVEFVLPV</sequence>
<keyword evidence="9 11" id="KW-0472">Membrane</keyword>
<evidence type="ECO:0000256" key="4">
    <source>
        <dbReference type="ARBA" id="ARBA00022475"/>
    </source>
</evidence>
<dbReference type="InterPro" id="IPR006260">
    <property type="entry name" value="TonB/TolA_C"/>
</dbReference>
<dbReference type="PATRIC" id="fig|13690.10.peg.356"/>
<dbReference type="Pfam" id="PF03544">
    <property type="entry name" value="TonB_C"/>
    <property type="match status" value="1"/>
</dbReference>
<evidence type="ECO:0000313" key="13">
    <source>
        <dbReference type="EMBL" id="KEZ21666.1"/>
    </source>
</evidence>
<dbReference type="InterPro" id="IPR037682">
    <property type="entry name" value="TonB_C"/>
</dbReference>
<evidence type="ECO:0000313" key="14">
    <source>
        <dbReference type="Proteomes" id="UP000028534"/>
    </source>
</evidence>
<proteinExistence type="inferred from homology"/>
<evidence type="ECO:0000256" key="1">
    <source>
        <dbReference type="ARBA" id="ARBA00004383"/>
    </source>
</evidence>
<organism evidence="13 14">
    <name type="scientific">Sphingobium yanoikuyae</name>
    <name type="common">Sphingomonas yanoikuyae</name>
    <dbReference type="NCBI Taxonomy" id="13690"/>
    <lineage>
        <taxon>Bacteria</taxon>
        <taxon>Pseudomonadati</taxon>
        <taxon>Pseudomonadota</taxon>
        <taxon>Alphaproteobacteria</taxon>
        <taxon>Sphingomonadales</taxon>
        <taxon>Sphingomonadaceae</taxon>
        <taxon>Sphingobium</taxon>
    </lineage>
</organism>
<feature type="transmembrane region" description="Helical" evidence="11">
    <location>
        <begin position="12"/>
        <end position="31"/>
    </location>
</feature>
<dbReference type="PANTHER" id="PTHR33446">
    <property type="entry name" value="PROTEIN TONB-RELATED"/>
    <property type="match status" value="1"/>
</dbReference>
<keyword evidence="5" id="KW-0997">Cell inner membrane</keyword>
<dbReference type="NCBIfam" id="TIGR01352">
    <property type="entry name" value="tonB_Cterm"/>
    <property type="match status" value="1"/>
</dbReference>
<keyword evidence="6 11" id="KW-0812">Transmembrane</keyword>
<dbReference type="InterPro" id="IPR051045">
    <property type="entry name" value="TonB-dependent_transducer"/>
</dbReference>
<feature type="compositionally biased region" description="Low complexity" evidence="10">
    <location>
        <begin position="62"/>
        <end position="73"/>
    </location>
</feature>
<dbReference type="GO" id="GO:0015031">
    <property type="term" value="P:protein transport"/>
    <property type="evidence" value="ECO:0007669"/>
    <property type="project" value="UniProtKB-KW"/>
</dbReference>
<gene>
    <name evidence="13" type="ORF">CP98_00344</name>
</gene>
<evidence type="ECO:0000256" key="11">
    <source>
        <dbReference type="SAM" id="Phobius"/>
    </source>
</evidence>
<evidence type="ECO:0000256" key="2">
    <source>
        <dbReference type="ARBA" id="ARBA00006555"/>
    </source>
</evidence>
<feature type="compositionally biased region" description="Pro residues" evidence="10">
    <location>
        <begin position="74"/>
        <end position="93"/>
    </location>
</feature>
<evidence type="ECO:0000256" key="6">
    <source>
        <dbReference type="ARBA" id="ARBA00022692"/>
    </source>
</evidence>
<comment type="caution">
    <text evidence="13">The sequence shown here is derived from an EMBL/GenBank/DDBJ whole genome shotgun (WGS) entry which is preliminary data.</text>
</comment>
<comment type="subcellular location">
    <subcellularLocation>
        <location evidence="1">Cell inner membrane</location>
        <topology evidence="1">Single-pass membrane protein</topology>
        <orientation evidence="1">Periplasmic side</orientation>
    </subcellularLocation>
</comment>
<dbReference type="GO" id="GO:0055085">
    <property type="term" value="P:transmembrane transport"/>
    <property type="evidence" value="ECO:0007669"/>
    <property type="project" value="InterPro"/>
</dbReference>
<dbReference type="Gene3D" id="3.30.1150.10">
    <property type="match status" value="1"/>
</dbReference>
<dbReference type="EMBL" id="JGVR01000001">
    <property type="protein sequence ID" value="KEZ21666.1"/>
    <property type="molecule type" value="Genomic_DNA"/>
</dbReference>
<keyword evidence="8 11" id="KW-1133">Transmembrane helix</keyword>
<dbReference type="RefSeq" id="WP_037516276.1">
    <property type="nucleotide sequence ID" value="NZ_JGVR01000001.1"/>
</dbReference>
<name>A0A084EUM4_SPHYA</name>
<evidence type="ECO:0000256" key="7">
    <source>
        <dbReference type="ARBA" id="ARBA00022927"/>
    </source>
</evidence>
<evidence type="ECO:0000256" key="5">
    <source>
        <dbReference type="ARBA" id="ARBA00022519"/>
    </source>
</evidence>
<comment type="similarity">
    <text evidence="2">Belongs to the TonB family.</text>
</comment>
<dbReference type="PANTHER" id="PTHR33446:SF2">
    <property type="entry name" value="PROTEIN TONB"/>
    <property type="match status" value="1"/>
</dbReference>